<dbReference type="GO" id="GO:0043770">
    <property type="term" value="F:demethylmenaquinone methyltransferase activity"/>
    <property type="evidence" value="ECO:0007669"/>
    <property type="project" value="UniProtKB-UniRule"/>
</dbReference>
<dbReference type="NCBIfam" id="TIGR01934">
    <property type="entry name" value="MenG_MenH_UbiE"/>
    <property type="match status" value="1"/>
</dbReference>
<dbReference type="CDD" id="cd02440">
    <property type="entry name" value="AdoMet_MTases"/>
    <property type="match status" value="1"/>
</dbReference>
<reference evidence="7" key="1">
    <citation type="submission" date="2017-04" db="EMBL/GenBank/DDBJ databases">
        <authorList>
            <person name="Varghese N."/>
            <person name="Submissions S."/>
        </authorList>
    </citation>
    <scope>NUCLEOTIDE SEQUENCE [LARGE SCALE GENOMIC DNA]</scope>
    <source>
        <strain evidence="7">DSM 16512</strain>
    </source>
</reference>
<dbReference type="UniPathway" id="UPA00232"/>
<dbReference type="PANTHER" id="PTHR43591">
    <property type="entry name" value="METHYLTRANSFERASE"/>
    <property type="match status" value="1"/>
</dbReference>
<dbReference type="Proteomes" id="UP000192602">
    <property type="component" value="Unassembled WGS sequence"/>
</dbReference>
<gene>
    <name evidence="5" type="primary">menG</name>
    <name evidence="6" type="ORF">SAMN05660197_0901</name>
</gene>
<dbReference type="SUPFAM" id="SSF53335">
    <property type="entry name" value="S-adenosyl-L-methionine-dependent methyltransferases"/>
    <property type="match status" value="1"/>
</dbReference>
<evidence type="ECO:0000313" key="6">
    <source>
        <dbReference type="EMBL" id="SMC09103.1"/>
    </source>
</evidence>
<dbReference type="RefSeq" id="WP_084275352.1">
    <property type="nucleotide sequence ID" value="NZ_AP026671.1"/>
</dbReference>
<dbReference type="InterPro" id="IPR029063">
    <property type="entry name" value="SAM-dependent_MTases_sf"/>
</dbReference>
<dbReference type="Gene3D" id="3.40.50.150">
    <property type="entry name" value="Vaccinia Virus protein VP39"/>
    <property type="match status" value="1"/>
</dbReference>
<keyword evidence="2 5" id="KW-0489">Methyltransferase</keyword>
<dbReference type="EMBL" id="FWWZ01000001">
    <property type="protein sequence ID" value="SMC09103.1"/>
    <property type="molecule type" value="Genomic_DNA"/>
</dbReference>
<evidence type="ECO:0000256" key="5">
    <source>
        <dbReference type="HAMAP-Rule" id="MF_01813"/>
    </source>
</evidence>
<dbReference type="HAMAP" id="MF_01813">
    <property type="entry name" value="MenG_UbiE_methyltr"/>
    <property type="match status" value="1"/>
</dbReference>
<evidence type="ECO:0000256" key="1">
    <source>
        <dbReference type="ARBA" id="ARBA00022428"/>
    </source>
</evidence>
<dbReference type="GO" id="GO:0008425">
    <property type="term" value="F:2-methoxy-6-polyprenyl-1,4-benzoquinol methyltransferase activity"/>
    <property type="evidence" value="ECO:0007669"/>
    <property type="project" value="TreeGrafter"/>
</dbReference>
<dbReference type="NCBIfam" id="NF001244">
    <property type="entry name" value="PRK00216.1-5"/>
    <property type="match status" value="1"/>
</dbReference>
<feature type="binding site" evidence="5">
    <location>
        <position position="85"/>
    </location>
    <ligand>
        <name>S-adenosyl-L-methionine</name>
        <dbReference type="ChEBI" id="CHEBI:59789"/>
    </ligand>
</feature>
<dbReference type="STRING" id="1069081.SAMN05660197_0901"/>
<evidence type="ECO:0000313" key="7">
    <source>
        <dbReference type="Proteomes" id="UP000192602"/>
    </source>
</evidence>
<evidence type="ECO:0000256" key="2">
    <source>
        <dbReference type="ARBA" id="ARBA00022603"/>
    </source>
</evidence>
<keyword evidence="4 5" id="KW-0949">S-adenosyl-L-methionine</keyword>
<dbReference type="GO" id="GO:0032259">
    <property type="term" value="P:methylation"/>
    <property type="evidence" value="ECO:0007669"/>
    <property type="project" value="UniProtKB-KW"/>
</dbReference>
<keyword evidence="1 5" id="KW-0474">Menaquinone biosynthesis</keyword>
<accession>A0A1W1WTN5</accession>
<dbReference type="AlphaFoldDB" id="A0A1W1WTN5"/>
<dbReference type="EC" id="2.1.1.163" evidence="5"/>
<comment type="catalytic activity">
    <reaction evidence="5">
        <text>a 2-demethylmenaquinol + S-adenosyl-L-methionine = a menaquinol + S-adenosyl-L-homocysteine + H(+)</text>
        <dbReference type="Rhea" id="RHEA:42640"/>
        <dbReference type="Rhea" id="RHEA-COMP:9539"/>
        <dbReference type="Rhea" id="RHEA-COMP:9563"/>
        <dbReference type="ChEBI" id="CHEBI:15378"/>
        <dbReference type="ChEBI" id="CHEBI:18151"/>
        <dbReference type="ChEBI" id="CHEBI:55437"/>
        <dbReference type="ChEBI" id="CHEBI:57856"/>
        <dbReference type="ChEBI" id="CHEBI:59789"/>
        <dbReference type="EC" id="2.1.1.163"/>
    </reaction>
</comment>
<dbReference type="PROSITE" id="PS51608">
    <property type="entry name" value="SAM_MT_UBIE"/>
    <property type="match status" value="1"/>
</dbReference>
<dbReference type="PANTHER" id="PTHR43591:SF24">
    <property type="entry name" value="2-METHOXY-6-POLYPRENYL-1,4-BENZOQUINOL METHYLASE, MITOCHONDRIAL"/>
    <property type="match status" value="1"/>
</dbReference>
<comment type="caution">
    <text evidence="5">Lacks conserved residue(s) required for the propagation of feature annotation.</text>
</comment>
<dbReference type="GO" id="GO:0009234">
    <property type="term" value="P:menaquinone biosynthetic process"/>
    <property type="evidence" value="ECO:0007669"/>
    <property type="project" value="UniProtKB-UniRule"/>
</dbReference>
<evidence type="ECO:0000256" key="4">
    <source>
        <dbReference type="ARBA" id="ARBA00022691"/>
    </source>
</evidence>
<dbReference type="OrthoDB" id="9808140at2"/>
<dbReference type="InterPro" id="IPR004033">
    <property type="entry name" value="UbiE/COQ5_MeTrFase"/>
</dbReference>
<dbReference type="UniPathway" id="UPA00079">
    <property type="reaction ID" value="UER00169"/>
</dbReference>
<organism evidence="6 7">
    <name type="scientific">Nitratiruptor tergarcus DSM 16512</name>
    <dbReference type="NCBI Taxonomy" id="1069081"/>
    <lineage>
        <taxon>Bacteria</taxon>
        <taxon>Pseudomonadati</taxon>
        <taxon>Campylobacterota</taxon>
        <taxon>Epsilonproteobacteria</taxon>
        <taxon>Nautiliales</taxon>
        <taxon>Nitratiruptoraceae</taxon>
        <taxon>Nitratiruptor</taxon>
    </lineage>
</organism>
<dbReference type="Pfam" id="PF01209">
    <property type="entry name" value="Ubie_methyltran"/>
    <property type="match status" value="1"/>
</dbReference>
<dbReference type="PROSITE" id="PS01183">
    <property type="entry name" value="UBIE_1"/>
    <property type="match status" value="1"/>
</dbReference>
<keyword evidence="3 5" id="KW-0808">Transferase</keyword>
<comment type="pathway">
    <text evidence="5">Quinol/quinone metabolism; menaquinone biosynthesis; menaquinol from 1,4-dihydroxy-2-naphthoate: step 2/2.</text>
</comment>
<name>A0A1W1WTN5_9BACT</name>
<comment type="function">
    <text evidence="5">Methyltransferase required for the conversion of demethylmenaquinol (DMKH2) to menaquinol (MKH2).</text>
</comment>
<dbReference type="InterPro" id="IPR023576">
    <property type="entry name" value="UbiE/COQ5_MeTrFase_CS"/>
</dbReference>
<comment type="similarity">
    <text evidence="5">Belongs to the class I-like SAM-binding methyltransferase superfamily. MenG/UbiE family.</text>
</comment>
<proteinExistence type="inferred from homology"/>
<sequence>MDKQKKIVSMFDDIAKSYDIANRILSFGSDIVWRKRACERAFEIYNNDSIERIVDVACGTGDMLGFWEQTARKKGIGVDDFVGVDPSEGMLEVAKEKFPHFSYVVAFAQDLPLPSEAAEFVSITYGIRNVVERKEAIDEFYRILKPGGVLVILEFTKRRKQNLMDNIVEFYMKNILPRVGGMVSGNKDAYEYLPNSIDSFLTTEQLIEELEAVGFTMEYVKAFSFGISTLFIAKKV</sequence>
<protein>
    <recommendedName>
        <fullName evidence="5">Demethylmenaquinone methyltransferase</fullName>
        <ecNumber evidence="5">2.1.1.163</ecNumber>
    </recommendedName>
</protein>
<feature type="binding site" evidence="5">
    <location>
        <position position="60"/>
    </location>
    <ligand>
        <name>S-adenosyl-L-methionine</name>
        <dbReference type="ChEBI" id="CHEBI:59789"/>
    </ligand>
</feature>
<keyword evidence="7" id="KW-1185">Reference proteome</keyword>
<evidence type="ECO:0000256" key="3">
    <source>
        <dbReference type="ARBA" id="ARBA00022679"/>
    </source>
</evidence>